<evidence type="ECO:0000313" key="2">
    <source>
        <dbReference type="EMBL" id="RST89607.1"/>
    </source>
</evidence>
<feature type="transmembrane region" description="Helical" evidence="1">
    <location>
        <begin position="37"/>
        <end position="58"/>
    </location>
</feature>
<evidence type="ECO:0000256" key="1">
    <source>
        <dbReference type="SAM" id="Phobius"/>
    </source>
</evidence>
<evidence type="ECO:0000313" key="3">
    <source>
        <dbReference type="Proteomes" id="UP000277864"/>
    </source>
</evidence>
<dbReference type="Pfam" id="PF03729">
    <property type="entry name" value="DUF308"/>
    <property type="match status" value="1"/>
</dbReference>
<keyword evidence="1" id="KW-0812">Transmembrane</keyword>
<keyword evidence="3" id="KW-1185">Reference proteome</keyword>
<feature type="transmembrane region" description="Helical" evidence="1">
    <location>
        <begin position="127"/>
        <end position="147"/>
    </location>
</feature>
<keyword evidence="1" id="KW-0472">Membrane</keyword>
<reference evidence="2 3" key="1">
    <citation type="submission" date="2018-03" db="EMBL/GenBank/DDBJ databases">
        <authorList>
            <person name="Gulvik C.A."/>
        </authorList>
    </citation>
    <scope>NUCLEOTIDE SEQUENCE [LARGE SCALE GENOMIC DNA]</scope>
    <source>
        <strain evidence="2 3">JCM 31581</strain>
    </source>
</reference>
<accession>A0A429Z7D5</accession>
<organism evidence="2 3">
    <name type="scientific">Vagococcus humatus</name>
    <dbReference type="NCBI Taxonomy" id="1889241"/>
    <lineage>
        <taxon>Bacteria</taxon>
        <taxon>Bacillati</taxon>
        <taxon>Bacillota</taxon>
        <taxon>Bacilli</taxon>
        <taxon>Lactobacillales</taxon>
        <taxon>Enterococcaceae</taxon>
        <taxon>Vagococcus</taxon>
    </lineage>
</organism>
<feature type="transmembrane region" description="Helical" evidence="1">
    <location>
        <begin position="70"/>
        <end position="89"/>
    </location>
</feature>
<dbReference type="InterPro" id="IPR005325">
    <property type="entry name" value="DUF308_memb"/>
</dbReference>
<proteinExistence type="predicted"/>
<dbReference type="EMBL" id="PXZH01000001">
    <property type="protein sequence ID" value="RST89607.1"/>
    <property type="molecule type" value="Genomic_DNA"/>
</dbReference>
<dbReference type="PANTHER" id="PTHR34989">
    <property type="entry name" value="PROTEIN HDED"/>
    <property type="match status" value="1"/>
</dbReference>
<feature type="transmembrane region" description="Helical" evidence="1">
    <location>
        <begin position="153"/>
        <end position="173"/>
    </location>
</feature>
<feature type="transmembrane region" description="Helical" evidence="1">
    <location>
        <begin position="95"/>
        <end position="115"/>
    </location>
</feature>
<keyword evidence="1" id="KW-1133">Transmembrane helix</keyword>
<dbReference type="AlphaFoldDB" id="A0A429Z7D5"/>
<dbReference type="Proteomes" id="UP000277864">
    <property type="component" value="Unassembled WGS sequence"/>
</dbReference>
<comment type="caution">
    <text evidence="2">The sequence shown here is derived from an EMBL/GenBank/DDBJ whole genome shotgun (WGS) entry which is preliminary data.</text>
</comment>
<dbReference type="InterPro" id="IPR052712">
    <property type="entry name" value="Acid_resist_chaperone_HdeD"/>
</dbReference>
<evidence type="ECO:0008006" key="4">
    <source>
        <dbReference type="Google" id="ProtNLM"/>
    </source>
</evidence>
<dbReference type="PANTHER" id="PTHR34989:SF1">
    <property type="entry name" value="PROTEIN HDED"/>
    <property type="match status" value="1"/>
</dbReference>
<protein>
    <recommendedName>
        <fullName evidence="4">DUF308 domain-containing protein</fullName>
    </recommendedName>
</protein>
<feature type="transmembrane region" description="Helical" evidence="1">
    <location>
        <begin position="12"/>
        <end position="31"/>
    </location>
</feature>
<dbReference type="OrthoDB" id="2456403at2"/>
<sequence length="177" mass="20154">MNMYSEKRRFDWPSLIVGILFVVAAIASFTSDPTTNVGIIVFLFTITVLLKGIYMIVLRGWVNSFFRLKLTPMLVIGVLDIILGLYFLFNMTQGIMLAPYVFAIWFLLDSIFGLFELSWISLVNRSLYWLTLITSVLGIVIGMMMLSNPIVSTLTLSFLVGLYLMMTGIMYVVRAFR</sequence>
<dbReference type="GO" id="GO:0005886">
    <property type="term" value="C:plasma membrane"/>
    <property type="evidence" value="ECO:0007669"/>
    <property type="project" value="TreeGrafter"/>
</dbReference>
<gene>
    <name evidence="2" type="ORF">C7P63_00575</name>
</gene>
<name>A0A429Z7D5_9ENTE</name>